<reference evidence="1" key="1">
    <citation type="submission" date="2013-07" db="EMBL/GenBank/DDBJ databases">
        <title>The genome of Eucalyptus grandis.</title>
        <authorList>
            <person name="Schmutz J."/>
            <person name="Hayes R."/>
            <person name="Myburg A."/>
            <person name="Tuskan G."/>
            <person name="Grattapaglia D."/>
            <person name="Rokhsar D.S."/>
        </authorList>
    </citation>
    <scope>NUCLEOTIDE SEQUENCE</scope>
    <source>
        <tissue evidence="1">Leaf extractions</tissue>
    </source>
</reference>
<dbReference type="Gramene" id="KCW49733">
    <property type="protein sequence ID" value="KCW49733"/>
    <property type="gene ID" value="EUGRSUZ_K03231"/>
</dbReference>
<protein>
    <submittedName>
        <fullName evidence="1">Uncharacterized protein</fullName>
    </submittedName>
</protein>
<organism evidence="1">
    <name type="scientific">Eucalyptus grandis</name>
    <name type="common">Flooded gum</name>
    <dbReference type="NCBI Taxonomy" id="71139"/>
    <lineage>
        <taxon>Eukaryota</taxon>
        <taxon>Viridiplantae</taxon>
        <taxon>Streptophyta</taxon>
        <taxon>Embryophyta</taxon>
        <taxon>Tracheophyta</taxon>
        <taxon>Spermatophyta</taxon>
        <taxon>Magnoliopsida</taxon>
        <taxon>eudicotyledons</taxon>
        <taxon>Gunneridae</taxon>
        <taxon>Pentapetalae</taxon>
        <taxon>rosids</taxon>
        <taxon>malvids</taxon>
        <taxon>Myrtales</taxon>
        <taxon>Myrtaceae</taxon>
        <taxon>Myrtoideae</taxon>
        <taxon>Eucalypteae</taxon>
        <taxon>Eucalyptus</taxon>
    </lineage>
</organism>
<evidence type="ECO:0000313" key="1">
    <source>
        <dbReference type="EMBL" id="KCW49733.1"/>
    </source>
</evidence>
<name>A0A059A7C5_EUCGR</name>
<proteinExistence type="predicted"/>
<accession>A0A059A7C5</accession>
<gene>
    <name evidence="1" type="ORF">EUGRSUZ_K03231</name>
</gene>
<sequence length="133" mass="14726">MEIANPPTRNWTTTLPIGANSILPTHCRIVTVIKIEKIGHFFPLIYPTIQSQMPIRDCQTVALFLSNNTRFPKSVKFRPTTDFAEVFVDQATVPSASFNTKSPSGVSSNVAPIFMGLFRLADHTTRGSYGILL</sequence>
<dbReference type="AlphaFoldDB" id="A0A059A7C5"/>
<dbReference type="EMBL" id="KK198763">
    <property type="protein sequence ID" value="KCW49733.1"/>
    <property type="molecule type" value="Genomic_DNA"/>
</dbReference>
<dbReference type="InParanoid" id="A0A059A7C5"/>